<comment type="caution">
    <text evidence="5">The sequence shown here is derived from an EMBL/GenBank/DDBJ whole genome shotgun (WGS) entry which is preliminary data.</text>
</comment>
<dbReference type="Pfam" id="PF01494">
    <property type="entry name" value="FAD_binding_3"/>
    <property type="match status" value="1"/>
</dbReference>
<dbReference type="Proteomes" id="UP001159364">
    <property type="component" value="Linkage Group LG07"/>
</dbReference>
<dbReference type="PANTHER" id="PTHR45934:SF7">
    <property type="entry name" value="FAD_NAD(P)-BINDING OXIDOREDUCTASE FAMILY PROTEIN"/>
    <property type="match status" value="1"/>
</dbReference>
<reference evidence="5 6" key="1">
    <citation type="submission" date="2021-09" db="EMBL/GenBank/DDBJ databases">
        <title>Genomic insights and catalytic innovation underlie evolution of tropane alkaloids biosynthesis.</title>
        <authorList>
            <person name="Wang Y.-J."/>
            <person name="Tian T."/>
            <person name="Huang J.-P."/>
            <person name="Huang S.-X."/>
        </authorList>
    </citation>
    <scope>NUCLEOTIDE SEQUENCE [LARGE SCALE GENOMIC DNA]</scope>
    <source>
        <strain evidence="5">KIB-2018</strain>
        <tissue evidence="5">Leaf</tissue>
    </source>
</reference>
<dbReference type="InterPro" id="IPR044560">
    <property type="entry name" value="MOase"/>
</dbReference>
<dbReference type="EMBL" id="JAIWQS010000007">
    <property type="protein sequence ID" value="KAJ8759513.1"/>
    <property type="molecule type" value="Genomic_DNA"/>
</dbReference>
<feature type="domain" description="FAD-binding" evidence="4">
    <location>
        <begin position="9"/>
        <end position="317"/>
    </location>
</feature>
<gene>
    <name evidence="5" type="ORF">K2173_007130</name>
</gene>
<dbReference type="GO" id="GO:0071949">
    <property type="term" value="F:FAD binding"/>
    <property type="evidence" value="ECO:0007669"/>
    <property type="project" value="InterPro"/>
</dbReference>
<dbReference type="PRINTS" id="PR00420">
    <property type="entry name" value="RNGMNOXGNASE"/>
</dbReference>
<protein>
    <recommendedName>
        <fullName evidence="4">FAD-binding domain-containing protein</fullName>
    </recommendedName>
</protein>
<proteinExistence type="inferred from homology"/>
<name>A0AAV8SZL5_9ROSI</name>
<keyword evidence="1" id="KW-0560">Oxidoreductase</keyword>
<dbReference type="GO" id="GO:0004497">
    <property type="term" value="F:monooxygenase activity"/>
    <property type="evidence" value="ECO:0007669"/>
    <property type="project" value="UniProtKB-KW"/>
</dbReference>
<dbReference type="PANTHER" id="PTHR45934">
    <property type="entry name" value="FAD/NAD(P)-BINDING OXIDOREDUCTASE FAMILY PROTEIN"/>
    <property type="match status" value="1"/>
</dbReference>
<accession>A0AAV8SZL5</accession>
<comment type="similarity">
    <text evidence="3">Belongs to the 3-hydroxybenzoate 6-hydroxylase family.</text>
</comment>
<evidence type="ECO:0000313" key="5">
    <source>
        <dbReference type="EMBL" id="KAJ8759513.1"/>
    </source>
</evidence>
<dbReference type="InterPro" id="IPR036188">
    <property type="entry name" value="FAD/NAD-bd_sf"/>
</dbReference>
<dbReference type="Gene3D" id="3.50.50.60">
    <property type="entry name" value="FAD/NAD(P)-binding domain"/>
    <property type="match status" value="1"/>
</dbReference>
<evidence type="ECO:0000259" key="4">
    <source>
        <dbReference type="Pfam" id="PF01494"/>
    </source>
</evidence>
<keyword evidence="2" id="KW-0503">Monooxygenase</keyword>
<sequence length="399" mass="43535">MERSTKIQEIVIVGGGIGGLATALALHRNGIKSTVIEKSETLRATGAAIIVQANGWRALEELGVASMLRETSIPIDSGRVLSIDGGKQEDIPLVGEIRCLRRALLIKALADSLPGDTIQLGCKVISIEVDKATSLPILHLLDGTFIIAKVVIGCDGVNSMTANVLGLKPPKLLSTCVVRGFTYYEDGHRHGSELLLIKSERVQLGQLPVHDKLVYWFVTRKSTPQVSKDPMLIKDSTVESLDGFPWKTVQMIKNSDVGSLHLSDLRYQAPWNLLRTNFRKGTMTVVGDAMHAMGPFIAQGGSASMEDAVVLARCLANCKTYTTTPGGGINEKIVTIEKGIDEYLSLRKMRVFWLSLQSYLIGITIETSSSSVIKVLAIFLLIILFRIPNGHTDYDPRRT</sequence>
<organism evidence="5 6">
    <name type="scientific">Erythroxylum novogranatense</name>
    <dbReference type="NCBI Taxonomy" id="1862640"/>
    <lineage>
        <taxon>Eukaryota</taxon>
        <taxon>Viridiplantae</taxon>
        <taxon>Streptophyta</taxon>
        <taxon>Embryophyta</taxon>
        <taxon>Tracheophyta</taxon>
        <taxon>Spermatophyta</taxon>
        <taxon>Magnoliopsida</taxon>
        <taxon>eudicotyledons</taxon>
        <taxon>Gunneridae</taxon>
        <taxon>Pentapetalae</taxon>
        <taxon>rosids</taxon>
        <taxon>fabids</taxon>
        <taxon>Malpighiales</taxon>
        <taxon>Erythroxylaceae</taxon>
        <taxon>Erythroxylum</taxon>
    </lineage>
</organism>
<dbReference type="AlphaFoldDB" id="A0AAV8SZL5"/>
<evidence type="ECO:0000256" key="3">
    <source>
        <dbReference type="ARBA" id="ARBA00024018"/>
    </source>
</evidence>
<dbReference type="SUPFAM" id="SSF51905">
    <property type="entry name" value="FAD/NAD(P)-binding domain"/>
    <property type="match status" value="1"/>
</dbReference>
<evidence type="ECO:0000256" key="2">
    <source>
        <dbReference type="ARBA" id="ARBA00023033"/>
    </source>
</evidence>
<evidence type="ECO:0000256" key="1">
    <source>
        <dbReference type="ARBA" id="ARBA00023002"/>
    </source>
</evidence>
<dbReference type="InterPro" id="IPR002938">
    <property type="entry name" value="FAD-bd"/>
</dbReference>
<keyword evidence="6" id="KW-1185">Reference proteome</keyword>
<evidence type="ECO:0000313" key="6">
    <source>
        <dbReference type="Proteomes" id="UP001159364"/>
    </source>
</evidence>